<name>A0A8H5NN02_9HYPO</name>
<gene>
    <name evidence="2" type="ORF">FPCIR_14248</name>
</gene>
<dbReference type="AlphaFoldDB" id="A0A8H5NN02"/>
<keyword evidence="3" id="KW-1185">Reference proteome</keyword>
<dbReference type="EMBL" id="JAAOAS010000744">
    <property type="protein sequence ID" value="KAF5572541.1"/>
    <property type="molecule type" value="Genomic_DNA"/>
</dbReference>
<reference evidence="2 3" key="1">
    <citation type="submission" date="2020-05" db="EMBL/GenBank/DDBJ databases">
        <title>Identification and distribution of gene clusters putatively required for synthesis of sphingolipid metabolism inhibitors in phylogenetically diverse species of the filamentous fungus Fusarium.</title>
        <authorList>
            <person name="Kim H.-S."/>
            <person name="Busman M."/>
            <person name="Brown D.W."/>
            <person name="Divon H."/>
            <person name="Uhlig S."/>
            <person name="Proctor R.H."/>
        </authorList>
    </citation>
    <scope>NUCLEOTIDE SEQUENCE [LARGE SCALE GENOMIC DNA]</scope>
    <source>
        <strain evidence="2 3">NRRL 36939</strain>
    </source>
</reference>
<evidence type="ECO:0000313" key="3">
    <source>
        <dbReference type="Proteomes" id="UP000546213"/>
    </source>
</evidence>
<organism evidence="2 3">
    <name type="scientific">Fusarium pseudocircinatum</name>
    <dbReference type="NCBI Taxonomy" id="56676"/>
    <lineage>
        <taxon>Eukaryota</taxon>
        <taxon>Fungi</taxon>
        <taxon>Dikarya</taxon>
        <taxon>Ascomycota</taxon>
        <taxon>Pezizomycotina</taxon>
        <taxon>Sordariomycetes</taxon>
        <taxon>Hypocreomycetidae</taxon>
        <taxon>Hypocreales</taxon>
        <taxon>Nectriaceae</taxon>
        <taxon>Fusarium</taxon>
        <taxon>Fusarium fujikuroi species complex</taxon>
    </lineage>
</organism>
<dbReference type="Proteomes" id="UP000546213">
    <property type="component" value="Unassembled WGS sequence"/>
</dbReference>
<feature type="region of interest" description="Disordered" evidence="1">
    <location>
        <begin position="92"/>
        <end position="112"/>
    </location>
</feature>
<accession>A0A8H5NN02</accession>
<evidence type="ECO:0000256" key="1">
    <source>
        <dbReference type="SAM" id="MobiDB-lite"/>
    </source>
</evidence>
<sequence length="112" mass="12209">MASSSLTLSYSPATSIIYKDIDQLTDNEAVNVMQAQNTGLRYSTFGNTEKKIPGVGEELFAVQTPAKAPLLLGYLEQSEHYIESRLEASNENSSALYDASKDPSMIQDPTLS</sequence>
<protein>
    <submittedName>
        <fullName evidence="2">Uncharacterized protein</fullName>
    </submittedName>
</protein>
<comment type="caution">
    <text evidence="2">The sequence shown here is derived from an EMBL/GenBank/DDBJ whole genome shotgun (WGS) entry which is preliminary data.</text>
</comment>
<proteinExistence type="predicted"/>
<dbReference type="OrthoDB" id="10363469at2759"/>
<evidence type="ECO:0000313" key="2">
    <source>
        <dbReference type="EMBL" id="KAF5572541.1"/>
    </source>
</evidence>